<protein>
    <recommendedName>
        <fullName evidence="7">Kelch repeat-containing protein</fullName>
    </recommendedName>
</protein>
<name>A0AAV9P7X7_9PEZI</name>
<feature type="transmembrane region" description="Helical" evidence="4">
    <location>
        <begin position="93"/>
        <end position="111"/>
    </location>
</feature>
<keyword evidence="6" id="KW-1185">Reference proteome</keyword>
<dbReference type="PANTHER" id="PTHR46093:SF18">
    <property type="entry name" value="FIBRONECTIN TYPE-III DOMAIN-CONTAINING PROTEIN"/>
    <property type="match status" value="1"/>
</dbReference>
<dbReference type="AlphaFoldDB" id="A0AAV9P7X7"/>
<feature type="compositionally biased region" description="Polar residues" evidence="3">
    <location>
        <begin position="548"/>
        <end position="558"/>
    </location>
</feature>
<evidence type="ECO:0000256" key="2">
    <source>
        <dbReference type="ARBA" id="ARBA00022737"/>
    </source>
</evidence>
<organism evidence="5 6">
    <name type="scientific">Saxophila tyrrhenica</name>
    <dbReference type="NCBI Taxonomy" id="1690608"/>
    <lineage>
        <taxon>Eukaryota</taxon>
        <taxon>Fungi</taxon>
        <taxon>Dikarya</taxon>
        <taxon>Ascomycota</taxon>
        <taxon>Pezizomycotina</taxon>
        <taxon>Dothideomycetes</taxon>
        <taxon>Dothideomycetidae</taxon>
        <taxon>Mycosphaerellales</taxon>
        <taxon>Extremaceae</taxon>
        <taxon>Saxophila</taxon>
    </lineage>
</organism>
<proteinExistence type="predicted"/>
<keyword evidence="4" id="KW-0812">Transmembrane</keyword>
<gene>
    <name evidence="5" type="ORF">LTR77_006370</name>
</gene>
<dbReference type="RefSeq" id="XP_064658527.1">
    <property type="nucleotide sequence ID" value="XM_064803612.1"/>
</dbReference>
<keyword evidence="2" id="KW-0677">Repeat</keyword>
<evidence type="ECO:0000256" key="3">
    <source>
        <dbReference type="SAM" id="MobiDB-lite"/>
    </source>
</evidence>
<dbReference type="Gene3D" id="2.120.10.80">
    <property type="entry name" value="Kelch-type beta propeller"/>
    <property type="match status" value="2"/>
</dbReference>
<dbReference type="PANTHER" id="PTHR46093">
    <property type="entry name" value="ACYL-COA-BINDING DOMAIN-CONTAINING PROTEIN 5"/>
    <property type="match status" value="1"/>
</dbReference>
<dbReference type="SUPFAM" id="SSF117281">
    <property type="entry name" value="Kelch motif"/>
    <property type="match status" value="1"/>
</dbReference>
<dbReference type="Proteomes" id="UP001337655">
    <property type="component" value="Unassembled WGS sequence"/>
</dbReference>
<evidence type="ECO:0000256" key="1">
    <source>
        <dbReference type="ARBA" id="ARBA00022441"/>
    </source>
</evidence>
<evidence type="ECO:0000313" key="5">
    <source>
        <dbReference type="EMBL" id="KAK5169061.1"/>
    </source>
</evidence>
<feature type="region of interest" description="Disordered" evidence="3">
    <location>
        <begin position="1"/>
        <end position="38"/>
    </location>
</feature>
<dbReference type="GeneID" id="89927710"/>
<feature type="region of interest" description="Disordered" evidence="3">
    <location>
        <begin position="263"/>
        <end position="291"/>
    </location>
</feature>
<evidence type="ECO:0008006" key="7">
    <source>
        <dbReference type="Google" id="ProtNLM"/>
    </source>
</evidence>
<feature type="compositionally biased region" description="Low complexity" evidence="3">
    <location>
        <begin position="724"/>
        <end position="760"/>
    </location>
</feature>
<evidence type="ECO:0000313" key="6">
    <source>
        <dbReference type="Proteomes" id="UP001337655"/>
    </source>
</evidence>
<keyword evidence="4" id="KW-1133">Transmembrane helix</keyword>
<keyword evidence="1" id="KW-0880">Kelch repeat</keyword>
<comment type="caution">
    <text evidence="5">The sequence shown here is derived from an EMBL/GenBank/DDBJ whole genome shotgun (WGS) entry which is preliminary data.</text>
</comment>
<dbReference type="EMBL" id="JAVRRT010000009">
    <property type="protein sequence ID" value="KAK5169061.1"/>
    <property type="molecule type" value="Genomic_DNA"/>
</dbReference>
<feature type="compositionally biased region" description="Polar residues" evidence="3">
    <location>
        <begin position="263"/>
        <end position="275"/>
    </location>
</feature>
<keyword evidence="4" id="KW-0472">Membrane</keyword>
<reference evidence="5 6" key="1">
    <citation type="submission" date="2023-08" db="EMBL/GenBank/DDBJ databases">
        <title>Black Yeasts Isolated from many extreme environments.</title>
        <authorList>
            <person name="Coleine C."/>
            <person name="Stajich J.E."/>
            <person name="Selbmann L."/>
        </authorList>
    </citation>
    <scope>NUCLEOTIDE SEQUENCE [LARGE SCALE GENOMIC DNA]</scope>
    <source>
        <strain evidence="5 6">CCFEE 5935</strain>
    </source>
</reference>
<dbReference type="InterPro" id="IPR015915">
    <property type="entry name" value="Kelch-typ_b-propeller"/>
</dbReference>
<accession>A0AAV9P7X7</accession>
<feature type="transmembrane region" description="Helical" evidence="4">
    <location>
        <begin position="647"/>
        <end position="673"/>
    </location>
</feature>
<feature type="region of interest" description="Disordered" evidence="3">
    <location>
        <begin position="544"/>
        <end position="566"/>
    </location>
</feature>
<dbReference type="Pfam" id="PF24681">
    <property type="entry name" value="Kelch_KLHDC2_KLHL20_DRC7"/>
    <property type="match status" value="1"/>
</dbReference>
<evidence type="ECO:0000256" key="4">
    <source>
        <dbReference type="SAM" id="Phobius"/>
    </source>
</evidence>
<sequence length="797" mass="85200">MANDSRRRASIFREVGLESDDSLPSPQPGSVRKERPQSVRFRSKDEIHVFEQYHDDDHAPVAERDHFQRAEHTSTVPPARVSQSPLPSFANTTMYRIGVCVLLIAAAVPLLPRGFIEGHRSALPIQGVSGGPIPEKAVSPKVFDLDKRADTPTDWCFKWAQQSAIVNGTLYLYGGEATTEDGQTSNTWNNDFLTIDLTKDWQISTPSLTGLPRPSGPPDVALGYLWNSYDSLYLYGGQFSWKPPVEPEPFSLWEYDIADSSWTEHSNPETSSGKSATDEGEPVQRSAEGAGVSVPSLGRGFYFGGHLDAYTTPGWDVSVWRLYLQSLLEYTFPGYANPQVSSLSGDDTAGSDGVYRNITNAGLQDTAGFTRRADGLLIYVPGFGDQGILLALAGGTNTTFTQMNVLNVYDIAKSSWYLQSTSGPTPKIRVNPCAVVAAAADGSSYNIYMFGGQNLIPAGNQTQFNDMWILSLPTFTWIQVDQGGQSLPDGRSGHTCNVWDAQMVMVGGYTGGQLSCEYPATYVFDLSNLQWVQQFTALSANAKDASDNPLNQQGNQKASGGDPGGLEGSYGYQVPDAVISVIGGDKDGHATITTPIQTATAGPLKTGSPVTYTITGSNGATITETAIGGSKGGSTSSDDDGSGGPNIAAIVVGVICGLLFLLICYLLFCLFLYRKQLALYKRHVEMTQRQAAGEKPPAIPGLWTSDSAKTSSERPKPPAGLFASSNGEGSSHVGSHGASQAGSGGQTSSNTAAGGYSSVRRSSDESSTESDLLGGREPTFVGVMLHPRRSLRVTNRD</sequence>
<feature type="region of interest" description="Disordered" evidence="3">
    <location>
        <begin position="689"/>
        <end position="797"/>
    </location>
</feature>